<reference evidence="1 2" key="1">
    <citation type="submission" date="2020-09" db="EMBL/GenBank/DDBJ databases">
        <title>Roseomonas.</title>
        <authorList>
            <person name="Zhu W."/>
        </authorList>
    </citation>
    <scope>NUCLEOTIDE SEQUENCE [LARGE SCALE GENOMIC DNA]</scope>
    <source>
        <strain evidence="1 2">1311</strain>
    </source>
</reference>
<proteinExistence type="predicted"/>
<keyword evidence="2" id="KW-1185">Reference proteome</keyword>
<protein>
    <submittedName>
        <fullName evidence="1">DUF883 family protein</fullName>
    </submittedName>
</protein>
<dbReference type="RefSeq" id="WP_207444723.1">
    <property type="nucleotide sequence ID" value="NZ_CP061091.1"/>
</dbReference>
<name>A0ABS3K8Z7_9PROT</name>
<evidence type="ECO:0000313" key="1">
    <source>
        <dbReference type="EMBL" id="MBO1073098.1"/>
    </source>
</evidence>
<sequence length="99" mass="10750">MASSHDINLEPVEEKIADLRRKVEALMEERVTPAVSRAAGRAQDFADRAQGMARDLGDQVSDTARKEADTVASLVRERPFTSIALAAGLGYVLARLLGR</sequence>
<accession>A0ABS3K8Z7</accession>
<organism evidence="1 2">
    <name type="scientific">Roseomonas marmotae</name>
    <dbReference type="NCBI Taxonomy" id="2768161"/>
    <lineage>
        <taxon>Bacteria</taxon>
        <taxon>Pseudomonadati</taxon>
        <taxon>Pseudomonadota</taxon>
        <taxon>Alphaproteobacteria</taxon>
        <taxon>Acetobacterales</taxon>
        <taxon>Roseomonadaceae</taxon>
        <taxon>Roseomonas</taxon>
    </lineage>
</organism>
<evidence type="ECO:0000313" key="2">
    <source>
        <dbReference type="Proteomes" id="UP001518990"/>
    </source>
</evidence>
<dbReference type="EMBL" id="JACTNF010000001">
    <property type="protein sequence ID" value="MBO1073098.1"/>
    <property type="molecule type" value="Genomic_DNA"/>
</dbReference>
<comment type="caution">
    <text evidence="1">The sequence shown here is derived from an EMBL/GenBank/DDBJ whole genome shotgun (WGS) entry which is preliminary data.</text>
</comment>
<gene>
    <name evidence="1" type="ORF">IAI60_00585</name>
</gene>
<dbReference type="Proteomes" id="UP001518990">
    <property type="component" value="Unassembled WGS sequence"/>
</dbReference>